<keyword evidence="4" id="KW-1185">Reference proteome</keyword>
<proteinExistence type="predicted"/>
<comment type="caution">
    <text evidence="3">The sequence shown here is derived from an EMBL/GenBank/DDBJ whole genome shotgun (WGS) entry which is preliminary data.</text>
</comment>
<sequence length="579" mass="67379">MLEKNSINQHCFYQPGIGIDIDISQNSFQNSSFQSSFKNSIDSAIAISIDYHVIQAYQYLIKTFKQGDKIYLFGFSRGSFIARILAGMIEKIGLLDNGLDGMVKTAWEIYKNWEQCGQPDKSNNNNPLYCTYSLQLFKQTFCRYNVSIEFMGLFDSINSCGIFIDKLFPYTSNTSNVNHIRHAVSIHERRSKFKQNLFRLHSYLPCFLSNNEITRDCQSENIDNDNISLISQIEMPDDDNVTRSHDVSVQFSKRCSRDILEVWFPGDHSDIGGCWPYDDNGNKISKLPLRWILSFALKYGVQFKSNALDEFNLKFTSLNSALTFQHDTLSFKGHKYPSYISPYCMAKNIYDEENQKHDNDNDNDENDINTNLSSNPNETHDRKKKKRINIKSSLFPDFSKYISKPDLRNEFNKIDTFKGHGDSNFINTLFWWILEVIPIGYRIENKDGKWRPIYWPNFGEKRNVPKNAKVHWSLLWRIKFIKNVDISHLPEVYKKLENLILNDDKEEKMFSDNLLTLSLSSPSDNNQTLILRVEDLVDLKTGILKTDIHELLTSHLNTNTKIKLDIDWDNPPNELINLQ</sequence>
<evidence type="ECO:0000313" key="4">
    <source>
        <dbReference type="Proteomes" id="UP001378960"/>
    </source>
</evidence>
<dbReference type="EMBL" id="BTGB01000001">
    <property type="protein sequence ID" value="GMM43445.1"/>
    <property type="molecule type" value="Genomic_DNA"/>
</dbReference>
<evidence type="ECO:0000256" key="1">
    <source>
        <dbReference type="SAM" id="MobiDB-lite"/>
    </source>
</evidence>
<evidence type="ECO:0000313" key="3">
    <source>
        <dbReference type="EMBL" id="GMM43445.1"/>
    </source>
</evidence>
<accession>A0AAV5QX01</accession>
<protein>
    <recommendedName>
        <fullName evidence="2">T6SS Phospholipase effector Tle1-like catalytic domain-containing protein</fullName>
    </recommendedName>
</protein>
<dbReference type="SUPFAM" id="SSF53474">
    <property type="entry name" value="alpha/beta-Hydrolases"/>
    <property type="match status" value="1"/>
</dbReference>
<dbReference type="Proteomes" id="UP001378960">
    <property type="component" value="Unassembled WGS sequence"/>
</dbReference>
<evidence type="ECO:0000259" key="2">
    <source>
        <dbReference type="Pfam" id="PF09994"/>
    </source>
</evidence>
<dbReference type="InterPro" id="IPR018712">
    <property type="entry name" value="Tle1-like_cat"/>
</dbReference>
<reference evidence="3 4" key="1">
    <citation type="journal article" date="2023" name="Elife">
        <title>Identification of key yeast species and microbe-microbe interactions impacting larval growth of Drosophila in the wild.</title>
        <authorList>
            <person name="Mure A."/>
            <person name="Sugiura Y."/>
            <person name="Maeda R."/>
            <person name="Honda K."/>
            <person name="Sakurai N."/>
            <person name="Takahashi Y."/>
            <person name="Watada M."/>
            <person name="Katoh T."/>
            <person name="Gotoh A."/>
            <person name="Gotoh Y."/>
            <person name="Taniguchi I."/>
            <person name="Nakamura K."/>
            <person name="Hayashi T."/>
            <person name="Katayama T."/>
            <person name="Uemura T."/>
            <person name="Hattori Y."/>
        </authorList>
    </citation>
    <scope>NUCLEOTIDE SEQUENCE [LARGE SCALE GENOMIC DNA]</scope>
    <source>
        <strain evidence="3 4">PK-24</strain>
    </source>
</reference>
<feature type="region of interest" description="Disordered" evidence="1">
    <location>
        <begin position="354"/>
        <end position="385"/>
    </location>
</feature>
<name>A0AAV5QX01_PICKL</name>
<organism evidence="3 4">
    <name type="scientific">Pichia kluyveri</name>
    <name type="common">Yeast</name>
    <dbReference type="NCBI Taxonomy" id="36015"/>
    <lineage>
        <taxon>Eukaryota</taxon>
        <taxon>Fungi</taxon>
        <taxon>Dikarya</taxon>
        <taxon>Ascomycota</taxon>
        <taxon>Saccharomycotina</taxon>
        <taxon>Pichiomycetes</taxon>
        <taxon>Pichiales</taxon>
        <taxon>Pichiaceae</taxon>
        <taxon>Pichia</taxon>
    </lineage>
</organism>
<gene>
    <name evidence="3" type="ORF">DAPK24_000200</name>
</gene>
<dbReference type="AlphaFoldDB" id="A0AAV5QX01"/>
<feature type="domain" description="T6SS Phospholipase effector Tle1-like catalytic" evidence="2">
    <location>
        <begin position="5"/>
        <end position="293"/>
    </location>
</feature>
<dbReference type="PANTHER" id="PTHR33840:SF2">
    <property type="entry name" value="TLE1 PHOSPHOLIPASE DOMAIN-CONTAINING PROTEIN"/>
    <property type="match status" value="1"/>
</dbReference>
<dbReference type="PANTHER" id="PTHR33840">
    <property type="match status" value="1"/>
</dbReference>
<dbReference type="InterPro" id="IPR029058">
    <property type="entry name" value="AB_hydrolase_fold"/>
</dbReference>
<dbReference type="Pfam" id="PF09994">
    <property type="entry name" value="T6SS_Tle1-like_cat"/>
    <property type="match status" value="1"/>
</dbReference>